<dbReference type="VEuPathDB" id="FungiDB:SPSK_02026"/>
<gene>
    <name evidence="2" type="ORF">SPSK_02026</name>
</gene>
<feature type="region of interest" description="Disordered" evidence="1">
    <location>
        <begin position="1"/>
        <end position="152"/>
    </location>
</feature>
<reference evidence="2 3" key="2">
    <citation type="journal article" date="2015" name="Eukaryot. Cell">
        <title>Asexual propagation of a virulent clone complex in a human and feline outbreak of sporotrichosis.</title>
        <authorList>
            <person name="Teixeira Mde M."/>
            <person name="Rodrigues A.M."/>
            <person name="Tsui C.K."/>
            <person name="de Almeida L.G."/>
            <person name="Van Diepeningen A.D."/>
            <person name="van den Ende B.G."/>
            <person name="Fernandes G.F."/>
            <person name="Kano R."/>
            <person name="Hamelin R.C."/>
            <person name="Lopes-Bezerra L.M."/>
            <person name="Vasconcelos A.T."/>
            <person name="de Hoog S."/>
            <person name="de Camargo Z.P."/>
            <person name="Felipe M.S."/>
        </authorList>
    </citation>
    <scope>NUCLEOTIDE SEQUENCE [LARGE SCALE GENOMIC DNA]</scope>
    <source>
        <strain evidence="2 3">1099-18</strain>
    </source>
</reference>
<name>A0A0F2MBP4_SPOSC</name>
<protein>
    <submittedName>
        <fullName evidence="2">Uncharacterized protein</fullName>
    </submittedName>
</protein>
<dbReference type="RefSeq" id="XP_016589799.1">
    <property type="nucleotide sequence ID" value="XM_016728924.1"/>
</dbReference>
<feature type="compositionally biased region" description="Basic residues" evidence="1">
    <location>
        <begin position="135"/>
        <end position="152"/>
    </location>
</feature>
<dbReference type="GeneID" id="27664201"/>
<accession>A0A0F2MBP4</accession>
<proteinExistence type="predicted"/>
<organism evidence="2 3">
    <name type="scientific">Sporothrix schenckii 1099-18</name>
    <dbReference type="NCBI Taxonomy" id="1397361"/>
    <lineage>
        <taxon>Eukaryota</taxon>
        <taxon>Fungi</taxon>
        <taxon>Dikarya</taxon>
        <taxon>Ascomycota</taxon>
        <taxon>Pezizomycotina</taxon>
        <taxon>Sordariomycetes</taxon>
        <taxon>Sordariomycetidae</taxon>
        <taxon>Ophiostomatales</taxon>
        <taxon>Ophiostomataceae</taxon>
        <taxon>Sporothrix</taxon>
    </lineage>
</organism>
<feature type="compositionally biased region" description="Low complexity" evidence="1">
    <location>
        <begin position="89"/>
        <end position="100"/>
    </location>
</feature>
<dbReference type="EMBL" id="AXCR01000005">
    <property type="protein sequence ID" value="KJR87123.1"/>
    <property type="molecule type" value="Genomic_DNA"/>
</dbReference>
<evidence type="ECO:0000313" key="2">
    <source>
        <dbReference type="EMBL" id="KJR87123.1"/>
    </source>
</evidence>
<sequence>MNMMLARVRGRETRIGGSLASRQVGTRREDRKRYKKQDKRPTRATTKKDREFTLVPFVGKTKNKTGKSKQSQQPREKKQKRKERGMDSATGKGKGAPAATNREVTAHSATKVGRNASTTNLQRTLEPLSTEHWTPHRTKGQFLQQKRRGPKE</sequence>
<dbReference type="AlphaFoldDB" id="A0A0F2MBP4"/>
<dbReference type="Proteomes" id="UP000033710">
    <property type="component" value="Unassembled WGS sequence"/>
</dbReference>
<evidence type="ECO:0000313" key="3">
    <source>
        <dbReference type="Proteomes" id="UP000033710"/>
    </source>
</evidence>
<evidence type="ECO:0000256" key="1">
    <source>
        <dbReference type="SAM" id="MobiDB-lite"/>
    </source>
</evidence>
<comment type="caution">
    <text evidence="2">The sequence shown here is derived from an EMBL/GenBank/DDBJ whole genome shotgun (WGS) entry which is preliminary data.</text>
</comment>
<reference evidence="2 3" key="1">
    <citation type="journal article" date="2014" name="BMC Genomics">
        <title>Comparative genomics of the major fungal agents of human and animal Sporotrichosis: Sporothrix schenckii and Sporothrix brasiliensis.</title>
        <authorList>
            <person name="Teixeira M.M."/>
            <person name="de Almeida L.G."/>
            <person name="Kubitschek-Barreira P."/>
            <person name="Alves F.L."/>
            <person name="Kioshima E.S."/>
            <person name="Abadio A.K."/>
            <person name="Fernandes L."/>
            <person name="Derengowski L.S."/>
            <person name="Ferreira K.S."/>
            <person name="Souza R.C."/>
            <person name="Ruiz J.C."/>
            <person name="de Andrade N.C."/>
            <person name="Paes H.C."/>
            <person name="Nicola A.M."/>
            <person name="Albuquerque P."/>
            <person name="Gerber A.L."/>
            <person name="Martins V.P."/>
            <person name="Peconick L.D."/>
            <person name="Neto A.V."/>
            <person name="Chaucanez C.B."/>
            <person name="Silva P.A."/>
            <person name="Cunha O.L."/>
            <person name="de Oliveira F.F."/>
            <person name="dos Santos T.C."/>
            <person name="Barros A.L."/>
            <person name="Soares M.A."/>
            <person name="de Oliveira L.M."/>
            <person name="Marini M.M."/>
            <person name="Villalobos-Duno H."/>
            <person name="Cunha M.M."/>
            <person name="de Hoog S."/>
            <person name="da Silveira J.F."/>
            <person name="Henrissat B."/>
            <person name="Nino-Vega G.A."/>
            <person name="Cisalpino P.S."/>
            <person name="Mora-Montes H.M."/>
            <person name="Almeida S.R."/>
            <person name="Stajich J.E."/>
            <person name="Lopes-Bezerra L.M."/>
            <person name="Vasconcelos A.T."/>
            <person name="Felipe M.S."/>
        </authorList>
    </citation>
    <scope>NUCLEOTIDE SEQUENCE [LARGE SCALE GENOMIC DNA]</scope>
    <source>
        <strain evidence="2 3">1099-18</strain>
    </source>
</reference>
<dbReference type="KEGG" id="ssck:SPSK_02026"/>